<feature type="transmembrane region" description="Helical" evidence="6">
    <location>
        <begin position="267"/>
        <end position="290"/>
    </location>
</feature>
<dbReference type="SUPFAM" id="SSF103473">
    <property type="entry name" value="MFS general substrate transporter"/>
    <property type="match status" value="1"/>
</dbReference>
<feature type="transmembrane region" description="Helical" evidence="6">
    <location>
        <begin position="358"/>
        <end position="375"/>
    </location>
</feature>
<keyword evidence="3 6" id="KW-0812">Transmembrane</keyword>
<keyword evidence="9" id="KW-1185">Reference proteome</keyword>
<dbReference type="InterPro" id="IPR036259">
    <property type="entry name" value="MFS_trans_sf"/>
</dbReference>
<feature type="transmembrane region" description="Helical" evidence="6">
    <location>
        <begin position="113"/>
        <end position="131"/>
    </location>
</feature>
<dbReference type="STRING" id="419481.SAMN05216233_12065"/>
<dbReference type="PANTHER" id="PTHR42718:SF9">
    <property type="entry name" value="MAJOR FACILITATOR SUPERFAMILY MULTIDRUG TRANSPORTER MFSC"/>
    <property type="match status" value="1"/>
</dbReference>
<name>A0A1G5IJD1_9BACT</name>
<dbReference type="Pfam" id="PF07690">
    <property type="entry name" value="MFS_1"/>
    <property type="match status" value="2"/>
</dbReference>
<reference evidence="8 9" key="1">
    <citation type="submission" date="2016-10" db="EMBL/GenBank/DDBJ databases">
        <authorList>
            <person name="de Groot N.N."/>
        </authorList>
    </citation>
    <scope>NUCLEOTIDE SEQUENCE [LARGE SCALE GENOMIC DNA]</scope>
    <source>
        <strain evidence="8 9">AA1</strain>
    </source>
</reference>
<dbReference type="PROSITE" id="PS50850">
    <property type="entry name" value="MFS"/>
    <property type="match status" value="1"/>
</dbReference>
<sequence length="474" mass="49877">MQSYTPEPPLSPAVTIFVVSVIQFLTPFMMSAVGVALPAIGHEFSAGAVQLGLVEMIYILAVSLIMLPAGRMGDIHGRKKIFVSGSVLFTVATLFLAMAPTIGAFILCRFLQGAGASMVTATSVAILSSVIPPSKRGKAMGIVVAAVYLGLSAGPTLAGFMVTHLGWRWVFFAALPLELASLALTVTRLKGEWKGAEGMPFDWTGSLIYMGSLFAMIFGATHLNEGTIHATLLALGLGGMVGFLAWEAKSKSPILNVRLLLENRVFAMSNIATLINYAASFGVTFFFSLYLQQVKGLSPQNAGLILVTQPILQAVLSPVSGRLSDTLPPARIATFGMGLCTVALALCATIGMETSIHFLMGILALLGIGFALFSSPNMTSVMGSVTPKDYGIASSLIATMRTVGMLAAMTVITFILTLFMGKAPVTHETAAAFVEAMRTGFLIFSGVSVVGIFCSMGRLEKKSDGPCMTPEVDA</sequence>
<dbReference type="PRINTS" id="PR01036">
    <property type="entry name" value="TCRTETB"/>
</dbReference>
<gene>
    <name evidence="8" type="ORF">SAMN05216233_12065</name>
</gene>
<evidence type="ECO:0000259" key="7">
    <source>
        <dbReference type="PROSITE" id="PS50850"/>
    </source>
</evidence>
<feature type="transmembrane region" description="Helical" evidence="6">
    <location>
        <begin position="143"/>
        <end position="163"/>
    </location>
</feature>
<evidence type="ECO:0000256" key="3">
    <source>
        <dbReference type="ARBA" id="ARBA00022692"/>
    </source>
</evidence>
<evidence type="ECO:0000313" key="8">
    <source>
        <dbReference type="EMBL" id="SCY76172.1"/>
    </source>
</evidence>
<protein>
    <submittedName>
        <fullName evidence="8">Drug resistance transporter, EmrB/QacA subfamily</fullName>
    </submittedName>
</protein>
<dbReference type="PANTHER" id="PTHR42718">
    <property type="entry name" value="MAJOR FACILITATOR SUPERFAMILY MULTIDRUG TRANSPORTER MFSC"/>
    <property type="match status" value="1"/>
</dbReference>
<dbReference type="CDD" id="cd17321">
    <property type="entry name" value="MFS_MMR_MDR_like"/>
    <property type="match status" value="1"/>
</dbReference>
<evidence type="ECO:0000256" key="1">
    <source>
        <dbReference type="ARBA" id="ARBA00004141"/>
    </source>
</evidence>
<keyword evidence="2" id="KW-0813">Transport</keyword>
<dbReference type="GO" id="GO:0016020">
    <property type="term" value="C:membrane"/>
    <property type="evidence" value="ECO:0007669"/>
    <property type="project" value="UniProtKB-SubCell"/>
</dbReference>
<dbReference type="EMBL" id="FMUX01000020">
    <property type="protein sequence ID" value="SCY76172.1"/>
    <property type="molecule type" value="Genomic_DNA"/>
</dbReference>
<feature type="transmembrane region" description="Helical" evidence="6">
    <location>
        <begin position="226"/>
        <end position="246"/>
    </location>
</feature>
<feature type="transmembrane region" description="Helical" evidence="6">
    <location>
        <begin position="81"/>
        <end position="107"/>
    </location>
</feature>
<proteinExistence type="predicted"/>
<keyword evidence="4 6" id="KW-1133">Transmembrane helix</keyword>
<dbReference type="Gene3D" id="1.20.1250.20">
    <property type="entry name" value="MFS general substrate transporter like domains"/>
    <property type="match status" value="2"/>
</dbReference>
<evidence type="ECO:0000256" key="2">
    <source>
        <dbReference type="ARBA" id="ARBA00022448"/>
    </source>
</evidence>
<dbReference type="AlphaFoldDB" id="A0A1G5IJD1"/>
<dbReference type="OrthoDB" id="9812221at2"/>
<feature type="transmembrane region" description="Helical" evidence="6">
    <location>
        <begin position="169"/>
        <end position="189"/>
    </location>
</feature>
<evidence type="ECO:0000256" key="6">
    <source>
        <dbReference type="SAM" id="Phobius"/>
    </source>
</evidence>
<dbReference type="InterPro" id="IPR011701">
    <property type="entry name" value="MFS"/>
</dbReference>
<dbReference type="Proteomes" id="UP000198870">
    <property type="component" value="Unassembled WGS sequence"/>
</dbReference>
<evidence type="ECO:0000313" key="9">
    <source>
        <dbReference type="Proteomes" id="UP000198870"/>
    </source>
</evidence>
<dbReference type="RefSeq" id="WP_092213923.1">
    <property type="nucleotide sequence ID" value="NZ_FMUX01000020.1"/>
</dbReference>
<feature type="transmembrane region" description="Helical" evidence="6">
    <location>
        <begin position="201"/>
        <end position="220"/>
    </location>
</feature>
<feature type="transmembrane region" description="Helical" evidence="6">
    <location>
        <begin position="332"/>
        <end position="352"/>
    </location>
</feature>
<feature type="transmembrane region" description="Helical" evidence="6">
    <location>
        <begin position="440"/>
        <end position="459"/>
    </location>
</feature>
<comment type="subcellular location">
    <subcellularLocation>
        <location evidence="1">Membrane</location>
        <topology evidence="1">Multi-pass membrane protein</topology>
    </subcellularLocation>
</comment>
<feature type="transmembrane region" description="Helical" evidence="6">
    <location>
        <begin position="49"/>
        <end position="69"/>
    </location>
</feature>
<evidence type="ECO:0000256" key="4">
    <source>
        <dbReference type="ARBA" id="ARBA00022989"/>
    </source>
</evidence>
<evidence type="ECO:0000256" key="5">
    <source>
        <dbReference type="ARBA" id="ARBA00023136"/>
    </source>
</evidence>
<accession>A0A1G5IJD1</accession>
<keyword evidence="5 6" id="KW-0472">Membrane</keyword>
<organism evidence="8 9">
    <name type="scientific">Desulfoluna spongiiphila</name>
    <dbReference type="NCBI Taxonomy" id="419481"/>
    <lineage>
        <taxon>Bacteria</taxon>
        <taxon>Pseudomonadati</taxon>
        <taxon>Thermodesulfobacteriota</taxon>
        <taxon>Desulfobacteria</taxon>
        <taxon>Desulfobacterales</taxon>
        <taxon>Desulfolunaceae</taxon>
        <taxon>Desulfoluna</taxon>
    </lineage>
</organism>
<dbReference type="InterPro" id="IPR020846">
    <property type="entry name" value="MFS_dom"/>
</dbReference>
<feature type="domain" description="Major facilitator superfamily (MFS) profile" evidence="7">
    <location>
        <begin position="15"/>
        <end position="463"/>
    </location>
</feature>
<feature type="transmembrane region" description="Helical" evidence="6">
    <location>
        <begin position="396"/>
        <end position="420"/>
    </location>
</feature>
<dbReference type="GO" id="GO:0022857">
    <property type="term" value="F:transmembrane transporter activity"/>
    <property type="evidence" value="ECO:0007669"/>
    <property type="project" value="InterPro"/>
</dbReference>
<feature type="transmembrane region" description="Helical" evidence="6">
    <location>
        <begin position="12"/>
        <end position="37"/>
    </location>
</feature>